<reference evidence="2" key="1">
    <citation type="submission" date="2020-11" db="EMBL/GenBank/DDBJ databases">
        <authorList>
            <consortium name="DOE Joint Genome Institute"/>
            <person name="Ahrendt S."/>
            <person name="Riley R."/>
            <person name="Andreopoulos W."/>
            <person name="Labutti K."/>
            <person name="Pangilinan J."/>
            <person name="Ruiz-Duenas F.J."/>
            <person name="Barrasa J.M."/>
            <person name="Sanchez-Garcia M."/>
            <person name="Camarero S."/>
            <person name="Miyauchi S."/>
            <person name="Serrano A."/>
            <person name="Linde D."/>
            <person name="Babiker R."/>
            <person name="Drula E."/>
            <person name="Ayuso-Fernandez I."/>
            <person name="Pacheco R."/>
            <person name="Padilla G."/>
            <person name="Ferreira P."/>
            <person name="Barriuso J."/>
            <person name="Kellner H."/>
            <person name="Castanera R."/>
            <person name="Alfaro M."/>
            <person name="Ramirez L."/>
            <person name="Pisabarro A.G."/>
            <person name="Kuo A."/>
            <person name="Tritt A."/>
            <person name="Lipzen A."/>
            <person name="He G."/>
            <person name="Yan M."/>
            <person name="Ng V."/>
            <person name="Cullen D."/>
            <person name="Martin F."/>
            <person name="Rosso M.-N."/>
            <person name="Henrissat B."/>
            <person name="Hibbett D."/>
            <person name="Martinez A.T."/>
            <person name="Grigoriev I.V."/>
        </authorList>
    </citation>
    <scope>NUCLEOTIDE SEQUENCE</scope>
    <source>
        <strain evidence="2">MF-IS2</strain>
    </source>
</reference>
<evidence type="ECO:0000313" key="3">
    <source>
        <dbReference type="Proteomes" id="UP000807342"/>
    </source>
</evidence>
<evidence type="ECO:0000256" key="1">
    <source>
        <dbReference type="SAM" id="MobiDB-lite"/>
    </source>
</evidence>
<sequence>MSYGVECMIERAAGEHNQKLDQIPVNTFLGRMFKGGHKGRKAPEEEHYKSSDGEFDNKSNSINSFSDDSQWEEPQGYQRHEHGQQSRPQYKDLACRKPNKYNGETSILKFHQYMSQYKRYLEEGNASISGSKNNWKSLHNLTNEYKSWVQKLQSGLKLLMLLDVMRLDLKWTSVLMRMGITISEVVDILEGAISLVKNPVKMKEKAGNMSPKTKTTGNRIQKIP</sequence>
<feature type="region of interest" description="Disordered" evidence="1">
    <location>
        <begin position="204"/>
        <end position="224"/>
    </location>
</feature>
<name>A0A9P5WWT0_9AGAR</name>
<feature type="compositionally biased region" description="Polar residues" evidence="1">
    <location>
        <begin position="58"/>
        <end position="68"/>
    </location>
</feature>
<keyword evidence="3" id="KW-1185">Reference proteome</keyword>
<feature type="compositionally biased region" description="Basic and acidic residues" evidence="1">
    <location>
        <begin position="78"/>
        <end position="91"/>
    </location>
</feature>
<proteinExistence type="predicted"/>
<dbReference type="Proteomes" id="UP000807342">
    <property type="component" value="Unassembled WGS sequence"/>
</dbReference>
<gene>
    <name evidence="2" type="ORF">P691DRAFT_785013</name>
</gene>
<protein>
    <submittedName>
        <fullName evidence="2">Uncharacterized protein</fullName>
    </submittedName>
</protein>
<accession>A0A9P5WWT0</accession>
<comment type="caution">
    <text evidence="2">The sequence shown here is derived from an EMBL/GenBank/DDBJ whole genome shotgun (WGS) entry which is preliminary data.</text>
</comment>
<feature type="compositionally biased region" description="Polar residues" evidence="1">
    <location>
        <begin position="210"/>
        <end position="224"/>
    </location>
</feature>
<dbReference type="AlphaFoldDB" id="A0A9P5WWT0"/>
<feature type="region of interest" description="Disordered" evidence="1">
    <location>
        <begin position="34"/>
        <end position="91"/>
    </location>
</feature>
<organism evidence="2 3">
    <name type="scientific">Macrolepiota fuliginosa MF-IS2</name>
    <dbReference type="NCBI Taxonomy" id="1400762"/>
    <lineage>
        <taxon>Eukaryota</taxon>
        <taxon>Fungi</taxon>
        <taxon>Dikarya</taxon>
        <taxon>Basidiomycota</taxon>
        <taxon>Agaricomycotina</taxon>
        <taxon>Agaricomycetes</taxon>
        <taxon>Agaricomycetidae</taxon>
        <taxon>Agaricales</taxon>
        <taxon>Agaricineae</taxon>
        <taxon>Agaricaceae</taxon>
        <taxon>Macrolepiota</taxon>
    </lineage>
</organism>
<dbReference type="EMBL" id="MU153450">
    <property type="protein sequence ID" value="KAF9439772.1"/>
    <property type="molecule type" value="Genomic_DNA"/>
</dbReference>
<evidence type="ECO:0000313" key="2">
    <source>
        <dbReference type="EMBL" id="KAF9439772.1"/>
    </source>
</evidence>
<feature type="compositionally biased region" description="Basic and acidic residues" evidence="1">
    <location>
        <begin position="41"/>
        <end position="57"/>
    </location>
</feature>